<feature type="compositionally biased region" description="Acidic residues" evidence="1">
    <location>
        <begin position="96"/>
        <end position="107"/>
    </location>
</feature>
<dbReference type="AlphaFoldDB" id="A0A6A6PHS8"/>
<feature type="compositionally biased region" description="Basic and acidic residues" evidence="1">
    <location>
        <begin position="370"/>
        <end position="386"/>
    </location>
</feature>
<dbReference type="Pfam" id="PF21046">
    <property type="entry name" value="Rad26-like_C"/>
    <property type="match status" value="1"/>
</dbReference>
<feature type="region of interest" description="Disordered" evidence="1">
    <location>
        <begin position="241"/>
        <end position="386"/>
    </location>
</feature>
<feature type="compositionally biased region" description="Polar residues" evidence="1">
    <location>
        <begin position="48"/>
        <end position="60"/>
    </location>
</feature>
<proteinExistence type="predicted"/>
<dbReference type="RefSeq" id="XP_033586130.1">
    <property type="nucleotide sequence ID" value="XM_033734686.1"/>
</dbReference>
<evidence type="ECO:0000259" key="2">
    <source>
        <dbReference type="Pfam" id="PF12331"/>
    </source>
</evidence>
<dbReference type="InterPro" id="IPR022093">
    <property type="entry name" value="Rad26-like_helical"/>
</dbReference>
<dbReference type="GeneID" id="54475688"/>
<feature type="domain" description="Rad26-like C-terminal" evidence="3">
    <location>
        <begin position="762"/>
        <end position="823"/>
    </location>
</feature>
<accession>A0A6A6PHS8</accession>
<feature type="compositionally biased region" description="Pro residues" evidence="1">
    <location>
        <begin position="70"/>
        <end position="91"/>
    </location>
</feature>
<sequence>MDNGDFGDDDAFDGIPDNTLYELENAAKTSTQKPSTNPASVAAERSKVQTYATTGLSRTSRPLGRDAWRPPQPRKQPAVPNAPPASAPAPPSSDYGFEDEDVIDLDEPSMVIQSGSALPTRHPANSLSHPPAPRYAPKPPLDPETEAAFAAADAELGARNSRQWNHASQLHPAPLGNGNGDIHALQARIAELESQQLHLRQSEEEARHAAQSKAGEIAIVRANHDKSSKEFERRIAVMQKLHAEESARQKAELESGKKEREKMETRTRFLQHDLAQEAERVKGLRGTGKARNSAQHGADSGTATPRASRRAGMGDGFDDGEVSRLVSPSKSRDKARLNEQTPKAGSKRKRQAMDSPVPAPALSLSGRAQPVREETATPLEDSMRSAPLHDDRFDFMQRILHHRPREGAERTMETLTKLSFPSTNDPRTMSSMLLDSMLSSTALLSEPLVLKLSHAVLHLWSRCLEEEFYLPVPLLVDLFNFTVAFETASTLVQLTADAVPICMRTIDLIASHVAKASRYPAYADSEEYKKIELNIGQHIHVDEVMDCLSCLCDAASLQPDSSAEFWRTVEFTFMLQMLHKSQPLSQIFTALRMLSTSAMDASFGPICGNHSTINTSGDSADAARQQTKQEKDMLDRLTILLFEMPEVPKGEPPYTDEEVQDLRLHILAVFRALQLTDHGTMLLAQHPSAIGRLVKLLEAQVTRLYTAQPSLGLEKLSLGDPETSEHSSQPSSPTLHDLITQTINTTVRLLYHLLHNCTPPVNLQQKLRVVRGGYHKFLLSFTRIAFSDQLVLEAGLENEVIEAAHTILDETLSPEEGEAVMRAVETPRGTKGREEVDGSEEMAREDG</sequence>
<dbReference type="InterPro" id="IPR048380">
    <property type="entry name" value="Rad26-like_N"/>
</dbReference>
<organism evidence="5 6">
    <name type="scientific">Neohortaea acidophila</name>
    <dbReference type="NCBI Taxonomy" id="245834"/>
    <lineage>
        <taxon>Eukaryota</taxon>
        <taxon>Fungi</taxon>
        <taxon>Dikarya</taxon>
        <taxon>Ascomycota</taxon>
        <taxon>Pezizomycotina</taxon>
        <taxon>Dothideomycetes</taxon>
        <taxon>Dothideomycetidae</taxon>
        <taxon>Mycosphaerellales</taxon>
        <taxon>Teratosphaeriaceae</taxon>
        <taxon>Neohortaea</taxon>
    </lineage>
</organism>
<evidence type="ECO:0000313" key="5">
    <source>
        <dbReference type="EMBL" id="KAF2479560.1"/>
    </source>
</evidence>
<dbReference type="Pfam" id="PF12331">
    <property type="entry name" value="Rad26-like_helical_rpts"/>
    <property type="match status" value="1"/>
</dbReference>
<reference evidence="5" key="1">
    <citation type="journal article" date="2020" name="Stud. Mycol.">
        <title>101 Dothideomycetes genomes: a test case for predicting lifestyles and emergence of pathogens.</title>
        <authorList>
            <person name="Haridas S."/>
            <person name="Albert R."/>
            <person name="Binder M."/>
            <person name="Bloem J."/>
            <person name="Labutti K."/>
            <person name="Salamov A."/>
            <person name="Andreopoulos B."/>
            <person name="Baker S."/>
            <person name="Barry K."/>
            <person name="Bills G."/>
            <person name="Bluhm B."/>
            <person name="Cannon C."/>
            <person name="Castanera R."/>
            <person name="Culley D."/>
            <person name="Daum C."/>
            <person name="Ezra D."/>
            <person name="Gonzalez J."/>
            <person name="Henrissat B."/>
            <person name="Kuo A."/>
            <person name="Liang C."/>
            <person name="Lipzen A."/>
            <person name="Lutzoni F."/>
            <person name="Magnuson J."/>
            <person name="Mondo S."/>
            <person name="Nolan M."/>
            <person name="Ohm R."/>
            <person name="Pangilinan J."/>
            <person name="Park H.-J."/>
            <person name="Ramirez L."/>
            <person name="Alfaro M."/>
            <person name="Sun H."/>
            <person name="Tritt A."/>
            <person name="Yoshinaga Y."/>
            <person name="Zwiers L.-H."/>
            <person name="Turgeon B."/>
            <person name="Goodwin S."/>
            <person name="Spatafora J."/>
            <person name="Crous P."/>
            <person name="Grigoriev I."/>
        </authorList>
    </citation>
    <scope>NUCLEOTIDE SEQUENCE</scope>
    <source>
        <strain evidence="5">CBS 113389</strain>
    </source>
</reference>
<evidence type="ECO:0000259" key="4">
    <source>
        <dbReference type="Pfam" id="PF21048"/>
    </source>
</evidence>
<evidence type="ECO:0000259" key="3">
    <source>
        <dbReference type="Pfam" id="PF21046"/>
    </source>
</evidence>
<dbReference type="InterPro" id="IPR048379">
    <property type="entry name" value="Rad26-like_C"/>
</dbReference>
<dbReference type="EMBL" id="MU001641">
    <property type="protein sequence ID" value="KAF2479560.1"/>
    <property type="molecule type" value="Genomic_DNA"/>
</dbReference>
<feature type="region of interest" description="Disordered" evidence="1">
    <location>
        <begin position="25"/>
        <end position="143"/>
    </location>
</feature>
<feature type="domain" description="Rad26-like helical repeats" evidence="2">
    <location>
        <begin position="501"/>
        <end position="754"/>
    </location>
</feature>
<protein>
    <submittedName>
        <fullName evidence="5">Uncharacterized protein</fullName>
    </submittedName>
</protein>
<dbReference type="Proteomes" id="UP000799767">
    <property type="component" value="Unassembled WGS sequence"/>
</dbReference>
<feature type="compositionally biased region" description="Basic and acidic residues" evidence="1">
    <location>
        <begin position="241"/>
        <end position="282"/>
    </location>
</feature>
<feature type="domain" description="Rad26-like N-terminal" evidence="4">
    <location>
        <begin position="395"/>
        <end position="436"/>
    </location>
</feature>
<feature type="compositionally biased region" description="Polar residues" evidence="1">
    <location>
        <begin position="726"/>
        <end position="735"/>
    </location>
</feature>
<gene>
    <name evidence="5" type="ORF">BDY17DRAFT_304195</name>
</gene>
<keyword evidence="6" id="KW-1185">Reference proteome</keyword>
<feature type="compositionally biased region" description="Polar residues" evidence="1">
    <location>
        <begin position="290"/>
        <end position="305"/>
    </location>
</feature>
<feature type="region of interest" description="Disordered" evidence="1">
    <location>
        <begin position="822"/>
        <end position="847"/>
    </location>
</feature>
<evidence type="ECO:0000256" key="1">
    <source>
        <dbReference type="SAM" id="MobiDB-lite"/>
    </source>
</evidence>
<feature type="compositionally biased region" description="Polar residues" evidence="1">
    <location>
        <begin position="111"/>
        <end position="128"/>
    </location>
</feature>
<dbReference type="OrthoDB" id="5245063at2759"/>
<feature type="compositionally biased region" description="Basic and acidic residues" evidence="1">
    <location>
        <begin position="831"/>
        <end position="847"/>
    </location>
</feature>
<name>A0A6A6PHS8_9PEZI</name>
<dbReference type="Pfam" id="PF21048">
    <property type="entry name" value="Rad26-like_N"/>
    <property type="match status" value="1"/>
</dbReference>
<feature type="compositionally biased region" description="Pro residues" evidence="1">
    <location>
        <begin position="130"/>
        <end position="142"/>
    </location>
</feature>
<feature type="compositionally biased region" description="Polar residues" evidence="1">
    <location>
        <begin position="27"/>
        <end position="39"/>
    </location>
</feature>
<feature type="region of interest" description="Disordered" evidence="1">
    <location>
        <begin position="716"/>
        <end position="735"/>
    </location>
</feature>
<evidence type="ECO:0000313" key="6">
    <source>
        <dbReference type="Proteomes" id="UP000799767"/>
    </source>
</evidence>